<dbReference type="AlphaFoldDB" id="A0A1H9F7W6"/>
<feature type="chain" id="PRO_5011531508" evidence="3">
    <location>
        <begin position="25"/>
        <end position="999"/>
    </location>
</feature>
<dbReference type="Pfam" id="PF13181">
    <property type="entry name" value="TPR_8"/>
    <property type="match status" value="1"/>
</dbReference>
<dbReference type="EMBL" id="FOFB01000008">
    <property type="protein sequence ID" value="SEQ34064.1"/>
    <property type="molecule type" value="Genomic_DNA"/>
</dbReference>
<evidence type="ECO:0000256" key="2">
    <source>
        <dbReference type="SAM" id="MobiDB-lite"/>
    </source>
</evidence>
<proteinExistence type="predicted"/>
<protein>
    <submittedName>
        <fullName evidence="4">Tfp pilus assembly protein PilF</fullName>
    </submittedName>
</protein>
<organism evidence="4 5">
    <name type="scientific">Neolewinella agarilytica</name>
    <dbReference type="NCBI Taxonomy" id="478744"/>
    <lineage>
        <taxon>Bacteria</taxon>
        <taxon>Pseudomonadati</taxon>
        <taxon>Bacteroidota</taxon>
        <taxon>Saprospiria</taxon>
        <taxon>Saprospirales</taxon>
        <taxon>Lewinellaceae</taxon>
        <taxon>Neolewinella</taxon>
    </lineage>
</organism>
<dbReference type="InParanoid" id="A0A1H9F7W6"/>
<feature type="repeat" description="TPR" evidence="1">
    <location>
        <begin position="371"/>
        <end position="404"/>
    </location>
</feature>
<dbReference type="PROSITE" id="PS51257">
    <property type="entry name" value="PROKAR_LIPOPROTEIN"/>
    <property type="match status" value="1"/>
</dbReference>
<dbReference type="RefSeq" id="WP_090167550.1">
    <property type="nucleotide sequence ID" value="NZ_FOFB01000008.1"/>
</dbReference>
<dbReference type="STRING" id="478744.SAMN05444359_108123"/>
<evidence type="ECO:0000256" key="1">
    <source>
        <dbReference type="PROSITE-ProRule" id="PRU00339"/>
    </source>
</evidence>
<dbReference type="InterPro" id="IPR019734">
    <property type="entry name" value="TPR_rpt"/>
</dbReference>
<accession>A0A1H9F7W6</accession>
<evidence type="ECO:0000313" key="5">
    <source>
        <dbReference type="Proteomes" id="UP000199021"/>
    </source>
</evidence>
<dbReference type="SUPFAM" id="SSF48452">
    <property type="entry name" value="TPR-like"/>
    <property type="match status" value="2"/>
</dbReference>
<keyword evidence="1" id="KW-0802">TPR repeat</keyword>
<feature type="compositionally biased region" description="Basic and acidic residues" evidence="2">
    <location>
        <begin position="628"/>
        <end position="637"/>
    </location>
</feature>
<feature type="compositionally biased region" description="Basic residues" evidence="2">
    <location>
        <begin position="219"/>
        <end position="229"/>
    </location>
</feature>
<reference evidence="5" key="1">
    <citation type="submission" date="2016-10" db="EMBL/GenBank/DDBJ databases">
        <authorList>
            <person name="Varghese N."/>
            <person name="Submissions S."/>
        </authorList>
    </citation>
    <scope>NUCLEOTIDE SEQUENCE [LARGE SCALE GENOMIC DNA]</scope>
    <source>
        <strain evidence="5">DSM 24740</strain>
    </source>
</reference>
<dbReference type="PROSITE" id="PS50005">
    <property type="entry name" value="TPR"/>
    <property type="match status" value="1"/>
</dbReference>
<keyword evidence="3" id="KW-0732">Signal</keyword>
<feature type="compositionally biased region" description="Basic and acidic residues" evidence="2">
    <location>
        <begin position="168"/>
        <end position="218"/>
    </location>
</feature>
<dbReference type="Proteomes" id="UP000199021">
    <property type="component" value="Unassembled WGS sequence"/>
</dbReference>
<dbReference type="SMART" id="SM00028">
    <property type="entry name" value="TPR"/>
    <property type="match status" value="4"/>
</dbReference>
<feature type="region of interest" description="Disordered" evidence="2">
    <location>
        <begin position="628"/>
        <end position="654"/>
    </location>
</feature>
<feature type="compositionally biased region" description="Basic residues" evidence="2">
    <location>
        <begin position="145"/>
        <end position="155"/>
    </location>
</feature>
<sequence length="999" mass="113501">MKKLTQFSLLLLALLILVTSCSSTKRRDEQGPIGKLWHNMNSHYNGYFNARELMTESLLTLDEQHVDNYTQRLDMFPFLEVDNPSIVGEDMDIAIEKVAIVVKKHPYSNWVDDSYLLVGQAQLIKQDYESAEKTLRFMVNEFRPRPKRSKSKVKKGSSSAEEPEEEEYVSRREVESNPEQERRDRLRARKEAQKERDKINKEREKERKAKKKERERERKARLKARKKGIRLPPVKRDTSAQAGLENEPDPIEEEEADLGPVGMISIFSNNSDLEGEGEAYGKKAGSYVAKHRPAFQEGRLWLAWTLIKRDNFDQAQIILEDLRANRGTFADVRRKAMAVQAFLYVEQEKLEEAIPYLEEAAEVAKERNERARYHYIAGQLYQELSQPSGAASAFEKAIAARPNYELELGARLNLAQNAFLSGSGSAADALKKLERMAREDKNIPYESQIIYSMAAIALRSGDKEAGAEYLRRALASPSAGPVQQLEAYNLLGDLAYAASDYLPAKLYYDTTLTVMAQSDDRYAAISQRRDQLSGIASALQDITVKDSLLRIGRLSEDARNQWAAELFEQRRAAAAQPINPVASVGGRGPVATIGNSEFFAYKPSIVKKGKRDFERRWGDRSLEDDWRRSSRTDRDIFSDPGDAAGSNPDDTDPQMVTEDEIKALLDGVPTTPAEQKTMEVKQAENWFNLGREYRDRLENNPKALEAFETLNRQFPGANTEAESWYYQYLIHKDMGNASKAQEFATKLAGQYRGSKYARLANDPSYASELLQKDSKLMRDYETAYAAFEKGDFKTAHELATKGRASLLGQHPLKSRYALLLAMTTGNTQGRAAYIASLRQVVAQFDGTPEQTRAKEILRLLGESGARLPGQAGALGGGFKESMKELHYFIVVFDKEDTDLNAAKISVSKFNAKYNKLDRLRITNFYIGKNNDVPALVLRRFKNGTEAVKYLKNAKEREQEFLDAGKFSYDIYAVSQSNYREILKLRSVEEYRTWFRENYE</sequence>
<gene>
    <name evidence="4" type="ORF">SAMN05444359_108123</name>
</gene>
<evidence type="ECO:0000256" key="3">
    <source>
        <dbReference type="SAM" id="SignalP"/>
    </source>
</evidence>
<evidence type="ECO:0000313" key="4">
    <source>
        <dbReference type="EMBL" id="SEQ34064.1"/>
    </source>
</evidence>
<feature type="signal peptide" evidence="3">
    <location>
        <begin position="1"/>
        <end position="24"/>
    </location>
</feature>
<name>A0A1H9F7W6_9BACT</name>
<dbReference type="InterPro" id="IPR011990">
    <property type="entry name" value="TPR-like_helical_dom_sf"/>
</dbReference>
<feature type="region of interest" description="Disordered" evidence="2">
    <location>
        <begin position="144"/>
        <end position="249"/>
    </location>
</feature>
<dbReference type="OrthoDB" id="1522549at2"/>
<dbReference type="Gene3D" id="1.25.40.10">
    <property type="entry name" value="Tetratricopeptide repeat domain"/>
    <property type="match status" value="2"/>
</dbReference>
<keyword evidence="5" id="KW-1185">Reference proteome</keyword>